<dbReference type="EMBL" id="CAJVQB010038803">
    <property type="protein sequence ID" value="CAG8826673.1"/>
    <property type="molecule type" value="Genomic_DNA"/>
</dbReference>
<sequence>PPKALNICKLKAAITWEHLRRSNPIELFLSSFHDFTENNKELSKEPKELSEELEELSEESDEFADPDIENYKASELTPLEEFRQFLDIWVDILTSEIEEITQIYEDKNEMLTSEIEDIDHLALDSKAKWDLRTLFNNELQ</sequence>
<feature type="compositionally biased region" description="Basic and acidic residues" evidence="1">
    <location>
        <begin position="40"/>
        <end position="50"/>
    </location>
</feature>
<keyword evidence="3" id="KW-1185">Reference proteome</keyword>
<feature type="non-terminal residue" evidence="2">
    <location>
        <position position="1"/>
    </location>
</feature>
<dbReference type="Proteomes" id="UP000789901">
    <property type="component" value="Unassembled WGS sequence"/>
</dbReference>
<evidence type="ECO:0000313" key="3">
    <source>
        <dbReference type="Proteomes" id="UP000789901"/>
    </source>
</evidence>
<feature type="compositionally biased region" description="Acidic residues" evidence="1">
    <location>
        <begin position="51"/>
        <end position="64"/>
    </location>
</feature>
<reference evidence="2 3" key="1">
    <citation type="submission" date="2021-06" db="EMBL/GenBank/DDBJ databases">
        <authorList>
            <person name="Kallberg Y."/>
            <person name="Tangrot J."/>
            <person name="Rosling A."/>
        </authorList>
    </citation>
    <scope>NUCLEOTIDE SEQUENCE [LARGE SCALE GENOMIC DNA]</scope>
    <source>
        <strain evidence="2 3">120-4 pot B 10/14</strain>
    </source>
</reference>
<organism evidence="2 3">
    <name type="scientific">Gigaspora margarita</name>
    <dbReference type="NCBI Taxonomy" id="4874"/>
    <lineage>
        <taxon>Eukaryota</taxon>
        <taxon>Fungi</taxon>
        <taxon>Fungi incertae sedis</taxon>
        <taxon>Mucoromycota</taxon>
        <taxon>Glomeromycotina</taxon>
        <taxon>Glomeromycetes</taxon>
        <taxon>Diversisporales</taxon>
        <taxon>Gigasporaceae</taxon>
        <taxon>Gigaspora</taxon>
    </lineage>
</organism>
<evidence type="ECO:0000256" key="1">
    <source>
        <dbReference type="SAM" id="MobiDB-lite"/>
    </source>
</evidence>
<protein>
    <submittedName>
        <fullName evidence="2">5683_t:CDS:1</fullName>
    </submittedName>
</protein>
<feature type="non-terminal residue" evidence="2">
    <location>
        <position position="140"/>
    </location>
</feature>
<comment type="caution">
    <text evidence="2">The sequence shown here is derived from an EMBL/GenBank/DDBJ whole genome shotgun (WGS) entry which is preliminary data.</text>
</comment>
<accession>A0ABN7WD80</accession>
<feature type="region of interest" description="Disordered" evidence="1">
    <location>
        <begin position="40"/>
        <end position="64"/>
    </location>
</feature>
<evidence type="ECO:0000313" key="2">
    <source>
        <dbReference type="EMBL" id="CAG8826673.1"/>
    </source>
</evidence>
<name>A0ABN7WD80_GIGMA</name>
<gene>
    <name evidence="2" type="ORF">GMARGA_LOCUS29190</name>
</gene>
<proteinExistence type="predicted"/>